<feature type="compositionally biased region" description="Basic and acidic residues" evidence="1">
    <location>
        <begin position="80"/>
        <end position="91"/>
    </location>
</feature>
<organism evidence="2 3">
    <name type="scientific">Phanerochaete carnosa (strain HHB-10118-sp)</name>
    <name type="common">White-rot fungus</name>
    <name type="synonym">Peniophora carnosa</name>
    <dbReference type="NCBI Taxonomy" id="650164"/>
    <lineage>
        <taxon>Eukaryota</taxon>
        <taxon>Fungi</taxon>
        <taxon>Dikarya</taxon>
        <taxon>Basidiomycota</taxon>
        <taxon>Agaricomycotina</taxon>
        <taxon>Agaricomycetes</taxon>
        <taxon>Polyporales</taxon>
        <taxon>Phanerochaetaceae</taxon>
        <taxon>Phanerochaete</taxon>
    </lineage>
</organism>
<evidence type="ECO:0000313" key="2">
    <source>
        <dbReference type="EMBL" id="EKM57691.1"/>
    </source>
</evidence>
<gene>
    <name evidence="2" type="ORF">PHACADRAFT_251473</name>
</gene>
<evidence type="ECO:0000256" key="1">
    <source>
        <dbReference type="SAM" id="MobiDB-lite"/>
    </source>
</evidence>
<dbReference type="KEGG" id="pco:PHACADRAFT_251473"/>
<protein>
    <submittedName>
        <fullName evidence="2">Uncharacterized protein</fullName>
    </submittedName>
</protein>
<dbReference type="EMBL" id="JH930470">
    <property type="protein sequence ID" value="EKM57691.1"/>
    <property type="molecule type" value="Genomic_DNA"/>
</dbReference>
<sequence>MNAFIQVLPPVLISCFMINPRTANSEVPGCSARTADREQRQSTLQFRRTANPLGNIGETLQSGWDNDEPMEEESSSAATDDARRDEINSEA</sequence>
<dbReference type="Proteomes" id="UP000008370">
    <property type="component" value="Unassembled WGS sequence"/>
</dbReference>
<dbReference type="RefSeq" id="XP_007393037.1">
    <property type="nucleotide sequence ID" value="XM_007392975.1"/>
</dbReference>
<dbReference type="AlphaFoldDB" id="K5V4Y2"/>
<dbReference type="HOGENOM" id="CLU_053360_4_2_1"/>
<accession>K5V4Y2</accession>
<dbReference type="GeneID" id="18915232"/>
<keyword evidence="3" id="KW-1185">Reference proteome</keyword>
<dbReference type="OrthoDB" id="2756573at2759"/>
<proteinExistence type="predicted"/>
<name>K5V4Y2_PHACS</name>
<reference evidence="2 3" key="1">
    <citation type="journal article" date="2012" name="BMC Genomics">
        <title>Comparative genomics of the white-rot fungi, Phanerochaete carnosa and P. chrysosporium, to elucidate the genetic basis of the distinct wood types they colonize.</title>
        <authorList>
            <person name="Suzuki H."/>
            <person name="MacDonald J."/>
            <person name="Syed K."/>
            <person name="Salamov A."/>
            <person name="Hori C."/>
            <person name="Aerts A."/>
            <person name="Henrissat B."/>
            <person name="Wiebenga A."/>
            <person name="vanKuyk P.A."/>
            <person name="Barry K."/>
            <person name="Lindquist E."/>
            <person name="LaButti K."/>
            <person name="Lapidus A."/>
            <person name="Lucas S."/>
            <person name="Coutinho P."/>
            <person name="Gong Y."/>
            <person name="Samejima M."/>
            <person name="Mahadevan R."/>
            <person name="Abou-Zaid M."/>
            <person name="de Vries R.P."/>
            <person name="Igarashi K."/>
            <person name="Yadav J.S."/>
            <person name="Grigoriev I.V."/>
            <person name="Master E.R."/>
        </authorList>
    </citation>
    <scope>NUCLEOTIDE SEQUENCE [LARGE SCALE GENOMIC DNA]</scope>
    <source>
        <strain evidence="2 3">HHB-10118-sp</strain>
    </source>
</reference>
<feature type="compositionally biased region" description="Acidic residues" evidence="1">
    <location>
        <begin position="65"/>
        <end position="74"/>
    </location>
</feature>
<dbReference type="InParanoid" id="K5V4Y2"/>
<feature type="region of interest" description="Disordered" evidence="1">
    <location>
        <begin position="51"/>
        <end position="91"/>
    </location>
</feature>
<evidence type="ECO:0000313" key="3">
    <source>
        <dbReference type="Proteomes" id="UP000008370"/>
    </source>
</evidence>